<organism evidence="5 6">
    <name type="scientific">Streptomyces chattanoogensis</name>
    <dbReference type="NCBI Taxonomy" id="66876"/>
    <lineage>
        <taxon>Bacteria</taxon>
        <taxon>Bacillati</taxon>
        <taxon>Actinomycetota</taxon>
        <taxon>Actinomycetes</taxon>
        <taxon>Kitasatosporales</taxon>
        <taxon>Streptomycetaceae</taxon>
        <taxon>Streptomyces</taxon>
    </lineage>
</organism>
<sequence length="282" mass="30872">MTETDSHDTISYAYAVARDADGALEDALAGLPGVADAPVRLVRTAQQADVVVAVGPVPAQDFLEDALRAHLEDLDWLESVARAHHRVIEALAARTTVLPLRLATVYLDDERVRLMLETRRQAFADRLSALEAQVEWGVKIFVEAAETSEAAEAARQPDEPPPDAGLSPGRAYLSRRRAQRHARDDAYRDAERAARRVEDAARAHAVDRVQHRPQQGELARGPGENVVNDAYLVPREHAESFHADVLRAAEGIPGVRIEITGPWAPYSFATPADAEPLERATP</sequence>
<evidence type="ECO:0000313" key="5">
    <source>
        <dbReference type="EMBL" id="KPC60821.1"/>
    </source>
</evidence>
<dbReference type="PATRIC" id="fig|66876.3.peg.6039"/>
<dbReference type="Proteomes" id="UP000037982">
    <property type="component" value="Unassembled WGS sequence"/>
</dbReference>
<evidence type="ECO:0000256" key="2">
    <source>
        <dbReference type="ARBA" id="ARBA00035108"/>
    </source>
</evidence>
<keyword evidence="1" id="KW-0304">Gas vesicle</keyword>
<evidence type="ECO:0000313" key="6">
    <source>
        <dbReference type="Proteomes" id="UP000037982"/>
    </source>
</evidence>
<dbReference type="PANTHER" id="PTHR36852">
    <property type="entry name" value="PROTEIN GVPL 2"/>
    <property type="match status" value="1"/>
</dbReference>
<feature type="compositionally biased region" description="Basic and acidic residues" evidence="4">
    <location>
        <begin position="181"/>
        <end position="210"/>
    </location>
</feature>
<evidence type="ECO:0000256" key="3">
    <source>
        <dbReference type="ARBA" id="ARBA00035643"/>
    </source>
</evidence>
<dbReference type="AlphaFoldDB" id="A0A0N0GX83"/>
<name>A0A0N0GX83_9ACTN</name>
<dbReference type="InterPro" id="IPR009430">
    <property type="entry name" value="GvpL/GvpF"/>
</dbReference>
<dbReference type="EMBL" id="LGKG01000155">
    <property type="protein sequence ID" value="KPC60821.1"/>
    <property type="molecule type" value="Genomic_DNA"/>
</dbReference>
<gene>
    <name evidence="5" type="ORF">ADL29_27595</name>
</gene>
<dbReference type="RefSeq" id="WP_053926283.1">
    <property type="nucleotide sequence ID" value="NZ_LGKG01000155.1"/>
</dbReference>
<dbReference type="Pfam" id="PF06386">
    <property type="entry name" value="GvpL_GvpF"/>
    <property type="match status" value="1"/>
</dbReference>
<dbReference type="PANTHER" id="PTHR36852:SF1">
    <property type="entry name" value="PROTEIN GVPL 2"/>
    <property type="match status" value="1"/>
</dbReference>
<protein>
    <submittedName>
        <fullName evidence="5">Gas vesicle protein</fullName>
    </submittedName>
</protein>
<comment type="caution">
    <text evidence="5">The sequence shown here is derived from an EMBL/GenBank/DDBJ whole genome shotgun (WGS) entry which is preliminary data.</text>
</comment>
<proteinExistence type="inferred from homology"/>
<dbReference type="GO" id="GO:0031411">
    <property type="term" value="C:gas vesicle"/>
    <property type="evidence" value="ECO:0007669"/>
    <property type="project" value="UniProtKB-SubCell"/>
</dbReference>
<accession>A0A0N0GX83</accession>
<feature type="region of interest" description="Disordered" evidence="4">
    <location>
        <begin position="149"/>
        <end position="222"/>
    </location>
</feature>
<reference evidence="6" key="1">
    <citation type="submission" date="2015-07" db="EMBL/GenBank/DDBJ databases">
        <authorList>
            <person name="Ju K.-S."/>
            <person name="Doroghazi J.R."/>
            <person name="Metcalf W.W."/>
        </authorList>
    </citation>
    <scope>NUCLEOTIDE SEQUENCE [LARGE SCALE GENOMIC DNA]</scope>
    <source>
        <strain evidence="6">NRRL ISP-5002</strain>
    </source>
</reference>
<dbReference type="GO" id="GO:0031412">
    <property type="term" value="P:gas vesicle organization"/>
    <property type="evidence" value="ECO:0007669"/>
    <property type="project" value="InterPro"/>
</dbReference>
<keyword evidence="6" id="KW-1185">Reference proteome</keyword>
<evidence type="ECO:0000256" key="4">
    <source>
        <dbReference type="SAM" id="MobiDB-lite"/>
    </source>
</evidence>
<comment type="subcellular location">
    <subcellularLocation>
        <location evidence="2">Gas vesicle</location>
    </subcellularLocation>
</comment>
<comment type="similarity">
    <text evidence="3">Belongs to the gas vesicle GvpF/GvpL family.</text>
</comment>
<evidence type="ECO:0000256" key="1">
    <source>
        <dbReference type="ARBA" id="ARBA00022987"/>
    </source>
</evidence>